<name>B0C5N8_ACAM1</name>
<dbReference type="AlphaFoldDB" id="B0C5N8"/>
<dbReference type="HOGENOM" id="CLU_120519_0_0_3"/>
<dbReference type="OrthoDB" id="510410at2"/>
<dbReference type="GO" id="GO:0015627">
    <property type="term" value="C:type II protein secretion system complex"/>
    <property type="evidence" value="ECO:0007669"/>
    <property type="project" value="TreeGrafter"/>
</dbReference>
<dbReference type="RefSeq" id="WP_010475813.1">
    <property type="nucleotide sequence ID" value="NC_009925.1"/>
</dbReference>
<protein>
    <recommendedName>
        <fullName evidence="3">DNA uptake protein</fullName>
    </recommendedName>
</protein>
<dbReference type="Pfam" id="PF12836">
    <property type="entry name" value="HHH_3"/>
    <property type="match status" value="1"/>
</dbReference>
<accession>B0C5N8</accession>
<evidence type="ECO:0008006" key="3">
    <source>
        <dbReference type="Google" id="ProtNLM"/>
    </source>
</evidence>
<dbReference type="PANTHER" id="PTHR21180">
    <property type="entry name" value="ENDONUCLEASE/EXONUCLEASE/PHOSPHATASE FAMILY DOMAIN-CONTAINING PROTEIN 1"/>
    <property type="match status" value="1"/>
</dbReference>
<dbReference type="Proteomes" id="UP000000268">
    <property type="component" value="Chromosome"/>
</dbReference>
<dbReference type="InterPro" id="IPR051675">
    <property type="entry name" value="Endo/Exo/Phosphatase_dom_1"/>
</dbReference>
<dbReference type="PANTHER" id="PTHR21180:SF32">
    <property type="entry name" value="ENDONUCLEASE_EXONUCLEASE_PHOSPHATASE FAMILY DOMAIN-CONTAINING PROTEIN 1"/>
    <property type="match status" value="1"/>
</dbReference>
<proteinExistence type="predicted"/>
<dbReference type="SUPFAM" id="SSF47781">
    <property type="entry name" value="RuvA domain 2-like"/>
    <property type="match status" value="1"/>
</dbReference>
<evidence type="ECO:0000313" key="2">
    <source>
        <dbReference type="Proteomes" id="UP000000268"/>
    </source>
</evidence>
<organism evidence="1 2">
    <name type="scientific">Acaryochloris marina (strain MBIC 11017)</name>
    <dbReference type="NCBI Taxonomy" id="329726"/>
    <lineage>
        <taxon>Bacteria</taxon>
        <taxon>Bacillati</taxon>
        <taxon>Cyanobacteriota</taxon>
        <taxon>Cyanophyceae</taxon>
        <taxon>Acaryochloridales</taxon>
        <taxon>Acaryochloridaceae</taxon>
        <taxon>Acaryochloris</taxon>
    </lineage>
</organism>
<dbReference type="eggNOG" id="COG1555">
    <property type="taxonomic scope" value="Bacteria"/>
</dbReference>
<reference evidence="1 2" key="1">
    <citation type="journal article" date="2008" name="Proc. Natl. Acad. Sci. U.S.A.">
        <title>Niche adaptation and genome expansion in the chlorophyll d-producing cyanobacterium Acaryochloris marina.</title>
        <authorList>
            <person name="Swingley W.D."/>
            <person name="Chen M."/>
            <person name="Cheung P.C."/>
            <person name="Conrad A.L."/>
            <person name="Dejesa L.C."/>
            <person name="Hao J."/>
            <person name="Honchak B.M."/>
            <person name="Karbach L.E."/>
            <person name="Kurdoglu A."/>
            <person name="Lahiri S."/>
            <person name="Mastrian S.D."/>
            <person name="Miyashita H."/>
            <person name="Page L."/>
            <person name="Ramakrishna P."/>
            <person name="Satoh S."/>
            <person name="Sattley W.M."/>
            <person name="Shimada Y."/>
            <person name="Taylor H.L."/>
            <person name="Tomo T."/>
            <person name="Tsuchiya T."/>
            <person name="Wang Z.T."/>
            <person name="Raymond J."/>
            <person name="Mimuro M."/>
            <person name="Blankenship R.E."/>
            <person name="Touchman J.W."/>
        </authorList>
    </citation>
    <scope>NUCLEOTIDE SEQUENCE [LARGE SCALE GENOMIC DNA]</scope>
    <source>
        <strain evidence="2">MBIC 11017</strain>
    </source>
</reference>
<dbReference type="EMBL" id="CP000828">
    <property type="protein sequence ID" value="ABW28759.1"/>
    <property type="molecule type" value="Genomic_DNA"/>
</dbReference>
<gene>
    <name evidence="1" type="ordered locus">AM1_3772</name>
</gene>
<dbReference type="InterPro" id="IPR010994">
    <property type="entry name" value="RuvA_2-like"/>
</dbReference>
<keyword evidence="2" id="KW-1185">Reference proteome</keyword>
<dbReference type="STRING" id="329726.AM1_3772"/>
<dbReference type="GO" id="GO:0015628">
    <property type="term" value="P:protein secretion by the type II secretion system"/>
    <property type="evidence" value="ECO:0007669"/>
    <property type="project" value="TreeGrafter"/>
</dbReference>
<dbReference type="KEGG" id="amr:AM1_3772"/>
<dbReference type="SUPFAM" id="SSF81585">
    <property type="entry name" value="PsbU/PolX domain-like"/>
    <property type="match status" value="1"/>
</dbReference>
<evidence type="ECO:0000313" key="1">
    <source>
        <dbReference type="EMBL" id="ABW28759.1"/>
    </source>
</evidence>
<sequence length="177" mass="20056">MLNRLVQWTQQQGPLRDQILADPYYRFQSLAEVALAAELGVRIDVNQASVDDWLRLPGLSIHQARQLVQLTQNGVQFYAIEDVAAALSQPVQRMQPLAAVMQFCYYDQESIALAPAFNLNAASVEQLMTIPEMIPSLARNIIRDRIAHGPYQHIADLQRRLKLSGETTQQLLPYLRC</sequence>
<dbReference type="Gene3D" id="1.10.150.280">
    <property type="entry name" value="AF1531-like domain"/>
    <property type="match status" value="1"/>
</dbReference>